<comment type="caution">
    <text evidence="1">The sequence shown here is derived from an EMBL/GenBank/DDBJ whole genome shotgun (WGS) entry which is preliminary data.</text>
</comment>
<evidence type="ECO:0000313" key="2">
    <source>
        <dbReference type="Proteomes" id="UP000179230"/>
    </source>
</evidence>
<organism evidence="1 2">
    <name type="scientific">Candidatus Kaiserbacteria bacterium RIFOXYD1_FULL_42_15</name>
    <dbReference type="NCBI Taxonomy" id="1798532"/>
    <lineage>
        <taxon>Bacteria</taxon>
        <taxon>Candidatus Kaiseribacteriota</taxon>
    </lineage>
</organism>
<proteinExistence type="predicted"/>
<dbReference type="Proteomes" id="UP000179230">
    <property type="component" value="Unassembled WGS sequence"/>
</dbReference>
<sequence>MQGGTDHFNEQWPPYWINLFKNEGYDLLDPFRYLIWNEEDIKDHYKQNTILVVKESAINGNSFFEEERKYAKRSLVSVVHPNKFIKIKDLHYRSLKQELPVFIKLFTNFLRNTLKIK</sequence>
<protein>
    <submittedName>
        <fullName evidence="1">Uncharacterized protein</fullName>
    </submittedName>
</protein>
<gene>
    <name evidence="1" type="ORF">A2592_00220</name>
</gene>
<evidence type="ECO:0000313" key="1">
    <source>
        <dbReference type="EMBL" id="OGG89276.1"/>
    </source>
</evidence>
<reference evidence="1 2" key="1">
    <citation type="journal article" date="2016" name="Nat. Commun.">
        <title>Thousands of microbial genomes shed light on interconnected biogeochemical processes in an aquifer system.</title>
        <authorList>
            <person name="Anantharaman K."/>
            <person name="Brown C.T."/>
            <person name="Hug L.A."/>
            <person name="Sharon I."/>
            <person name="Castelle C.J."/>
            <person name="Probst A.J."/>
            <person name="Thomas B.C."/>
            <person name="Singh A."/>
            <person name="Wilkins M.J."/>
            <person name="Karaoz U."/>
            <person name="Brodie E.L."/>
            <person name="Williams K.H."/>
            <person name="Hubbard S.S."/>
            <person name="Banfield J.F."/>
        </authorList>
    </citation>
    <scope>NUCLEOTIDE SEQUENCE [LARGE SCALE GENOMIC DNA]</scope>
</reference>
<name>A0A1F6FTT9_9BACT</name>
<dbReference type="EMBL" id="MFMT01000004">
    <property type="protein sequence ID" value="OGG89276.1"/>
    <property type="molecule type" value="Genomic_DNA"/>
</dbReference>
<dbReference type="AlphaFoldDB" id="A0A1F6FTT9"/>
<accession>A0A1F6FTT9</accession>